<name>A0ACC2F1A2_DALPE</name>
<organism evidence="1 2">
    <name type="scientific">Dallia pectoralis</name>
    <name type="common">Alaska blackfish</name>
    <dbReference type="NCBI Taxonomy" id="75939"/>
    <lineage>
        <taxon>Eukaryota</taxon>
        <taxon>Metazoa</taxon>
        <taxon>Chordata</taxon>
        <taxon>Craniata</taxon>
        <taxon>Vertebrata</taxon>
        <taxon>Euteleostomi</taxon>
        <taxon>Actinopterygii</taxon>
        <taxon>Neopterygii</taxon>
        <taxon>Teleostei</taxon>
        <taxon>Protacanthopterygii</taxon>
        <taxon>Esociformes</taxon>
        <taxon>Umbridae</taxon>
        <taxon>Dallia</taxon>
    </lineage>
</organism>
<comment type="caution">
    <text evidence="1">The sequence shown here is derived from an EMBL/GenBank/DDBJ whole genome shotgun (WGS) entry which is preliminary data.</text>
</comment>
<dbReference type="Proteomes" id="UP001157502">
    <property type="component" value="Chromosome 36"/>
</dbReference>
<dbReference type="EMBL" id="CM055763">
    <property type="protein sequence ID" value="KAJ7985113.1"/>
    <property type="molecule type" value="Genomic_DNA"/>
</dbReference>
<proteinExistence type="predicted"/>
<accession>A0ACC2F1A2</accession>
<evidence type="ECO:0000313" key="1">
    <source>
        <dbReference type="EMBL" id="KAJ7985113.1"/>
    </source>
</evidence>
<evidence type="ECO:0000313" key="2">
    <source>
        <dbReference type="Proteomes" id="UP001157502"/>
    </source>
</evidence>
<sequence>MNHTKEATIPVKAAVNAFYASEDEDEDEWHGKVGACEAELDIGEMRMRSQLVQMGVGGMASIERGVSGHVDCSLGKSEVDLGGKLKLEGRFPNASLAAGVTDKGFKVMTTAELIGGSASHGQITATLRAAADTGVEICQDQVGVQFLGTGFSIGRKTSISLFGSKFEWDFDK</sequence>
<keyword evidence="2" id="KW-1185">Reference proteome</keyword>
<protein>
    <submittedName>
        <fullName evidence="1">Uncharacterized protein</fullName>
    </submittedName>
</protein>
<reference evidence="1" key="1">
    <citation type="submission" date="2021-05" db="EMBL/GenBank/DDBJ databases">
        <authorList>
            <person name="Pan Q."/>
            <person name="Jouanno E."/>
            <person name="Zahm M."/>
            <person name="Klopp C."/>
            <person name="Cabau C."/>
            <person name="Louis A."/>
            <person name="Berthelot C."/>
            <person name="Parey E."/>
            <person name="Roest Crollius H."/>
            <person name="Montfort J."/>
            <person name="Robinson-Rechavi M."/>
            <person name="Bouchez O."/>
            <person name="Lampietro C."/>
            <person name="Lopez Roques C."/>
            <person name="Donnadieu C."/>
            <person name="Postlethwait J."/>
            <person name="Bobe J."/>
            <person name="Dillon D."/>
            <person name="Chandos A."/>
            <person name="von Hippel F."/>
            <person name="Guiguen Y."/>
        </authorList>
    </citation>
    <scope>NUCLEOTIDE SEQUENCE</scope>
    <source>
        <strain evidence="1">YG-Jan2019</strain>
    </source>
</reference>
<gene>
    <name evidence="1" type="ORF">DPEC_G00348710</name>
</gene>